<keyword evidence="9" id="KW-1185">Reference proteome</keyword>
<dbReference type="PANTHER" id="PTHR15284">
    <property type="entry name" value="NUCLEAR FACTOR INTERLEUKIN-3-REGULATED PROTEIN"/>
    <property type="match status" value="1"/>
</dbReference>
<dbReference type="PROSITE" id="PS50217">
    <property type="entry name" value="BZIP"/>
    <property type="match status" value="1"/>
</dbReference>
<dbReference type="InterPro" id="IPR047229">
    <property type="entry name" value="NFIL3-like"/>
</dbReference>
<keyword evidence="3" id="KW-0238">DNA-binding</keyword>
<keyword evidence="4" id="KW-0804">Transcription</keyword>
<evidence type="ECO:0000256" key="3">
    <source>
        <dbReference type="ARBA" id="ARBA00023125"/>
    </source>
</evidence>
<proteinExistence type="inferred from homology"/>
<dbReference type="PANTHER" id="PTHR15284:SF1">
    <property type="entry name" value="NUCLEAR FACTOR INTERLEUKIN-3-REGULATED PROTEIN"/>
    <property type="match status" value="1"/>
</dbReference>
<evidence type="ECO:0000256" key="4">
    <source>
        <dbReference type="ARBA" id="ARBA00023163"/>
    </source>
</evidence>
<dbReference type="Pfam" id="PF06529">
    <property type="entry name" value="Vert_IL3-reg_TF"/>
    <property type="match status" value="1"/>
</dbReference>
<dbReference type="CDD" id="cd14694">
    <property type="entry name" value="bZIP_NFIL3"/>
    <property type="match status" value="1"/>
</dbReference>
<feature type="domain" description="BZIP" evidence="7">
    <location>
        <begin position="128"/>
        <end position="178"/>
    </location>
</feature>
<name>A0ABN9LT47_9NEOB</name>
<evidence type="ECO:0000256" key="1">
    <source>
        <dbReference type="ARBA" id="ARBA00006079"/>
    </source>
</evidence>
<gene>
    <name evidence="8" type="ORF">RIMI_LOCUS12816891</name>
</gene>
<dbReference type="Pfam" id="PF07716">
    <property type="entry name" value="bZIP_2"/>
    <property type="match status" value="1"/>
</dbReference>
<keyword evidence="5" id="KW-0539">Nucleus</keyword>
<comment type="caution">
    <text evidence="8">The sequence shown here is derived from an EMBL/GenBank/DDBJ whole genome shotgun (WGS) entry which is preliminary data.</text>
</comment>
<dbReference type="SUPFAM" id="SSF57959">
    <property type="entry name" value="Leucine zipper domain"/>
    <property type="match status" value="1"/>
</dbReference>
<dbReference type="SMART" id="SM00338">
    <property type="entry name" value="BRLZ"/>
    <property type="match status" value="1"/>
</dbReference>
<evidence type="ECO:0000259" key="7">
    <source>
        <dbReference type="PROSITE" id="PS50217"/>
    </source>
</evidence>
<reference evidence="8" key="1">
    <citation type="submission" date="2023-07" db="EMBL/GenBank/DDBJ databases">
        <authorList>
            <person name="Stuckert A."/>
        </authorList>
    </citation>
    <scope>NUCLEOTIDE SEQUENCE</scope>
</reference>
<evidence type="ECO:0000256" key="5">
    <source>
        <dbReference type="ARBA" id="ARBA00023242"/>
    </source>
</evidence>
<feature type="region of interest" description="Disordered" evidence="6">
    <location>
        <begin position="318"/>
        <end position="361"/>
    </location>
</feature>
<dbReference type="InterPro" id="IPR047106">
    <property type="entry name" value="NFIL3-like_bZIP"/>
</dbReference>
<organism evidence="8 9">
    <name type="scientific">Ranitomeya imitator</name>
    <name type="common">mimic poison frog</name>
    <dbReference type="NCBI Taxonomy" id="111125"/>
    <lineage>
        <taxon>Eukaryota</taxon>
        <taxon>Metazoa</taxon>
        <taxon>Chordata</taxon>
        <taxon>Craniata</taxon>
        <taxon>Vertebrata</taxon>
        <taxon>Euteleostomi</taxon>
        <taxon>Amphibia</taxon>
        <taxon>Batrachia</taxon>
        <taxon>Anura</taxon>
        <taxon>Neobatrachia</taxon>
        <taxon>Hyloidea</taxon>
        <taxon>Dendrobatidae</taxon>
        <taxon>Dendrobatinae</taxon>
        <taxon>Ranitomeya</taxon>
    </lineage>
</organism>
<evidence type="ECO:0000313" key="8">
    <source>
        <dbReference type="EMBL" id="CAJ0949952.1"/>
    </source>
</evidence>
<dbReference type="InterPro" id="IPR004827">
    <property type="entry name" value="bZIP"/>
</dbReference>
<comment type="similarity">
    <text evidence="1">Belongs to the bZIP family. NFIL3 subfamily.</text>
</comment>
<feature type="region of interest" description="Disordered" evidence="6">
    <location>
        <begin position="91"/>
        <end position="120"/>
    </location>
</feature>
<sequence>MSVTSLAVSFPALTVSAGRKAEHSGDVTAIRPALTQSVREADGGGRDRHRNLVRIQLRNMPTVKKEQECVDARNGMENVLMLNSTMPDLSESMDSSNDMLYNEGGGSSKNKSSSCRRKREFIPDEKKDAMYWEKRRKNNEAAKRSREKRRLNDMVLENKLIALGEENANLKTELLSLKLKFGLISSASYAQEIQKVTTATAVYFQEYATAKANVRSFPGEHEHPLMSSSCISVIKHSPQSSISDVSEVSSGEHIQSNPTQNICRTPDMNYQRIKQEPMEIENFTREPREENHSYAASIFRNYIGSTFSGYSHSPPLLQINSSSSNSPRTSEADEGVVGKTSDGEDEQQVPKGPIHSPVELKNSHTTVIKVPEVNSSALPHKLRIKSKAMQVKPETLENEFDATQKLPLPIDMSSKRHFPLENHSSEPLVHSSLSPLSVQVTNIPDWPIKSGQWHHKELDKIPNICKSAGMSDNVYNTSEPENLYLKRGIADLSAEVATLKRLIVAQEICTSDSS</sequence>
<dbReference type="InterPro" id="IPR046347">
    <property type="entry name" value="bZIP_sf"/>
</dbReference>
<dbReference type="Gene3D" id="1.20.5.170">
    <property type="match status" value="1"/>
</dbReference>
<evidence type="ECO:0000256" key="6">
    <source>
        <dbReference type="SAM" id="MobiDB-lite"/>
    </source>
</evidence>
<dbReference type="EMBL" id="CAUEEQ010030888">
    <property type="protein sequence ID" value="CAJ0949952.1"/>
    <property type="molecule type" value="Genomic_DNA"/>
</dbReference>
<evidence type="ECO:0000313" key="9">
    <source>
        <dbReference type="Proteomes" id="UP001176940"/>
    </source>
</evidence>
<dbReference type="Proteomes" id="UP001176940">
    <property type="component" value="Unassembled WGS sequence"/>
</dbReference>
<accession>A0ABN9LT47</accession>
<keyword evidence="2" id="KW-0805">Transcription regulation</keyword>
<evidence type="ECO:0000256" key="2">
    <source>
        <dbReference type="ARBA" id="ARBA00023015"/>
    </source>
</evidence>
<dbReference type="InterPro" id="IPR010533">
    <property type="entry name" value="Vert_IL3-reg_TF"/>
</dbReference>
<protein>
    <recommendedName>
        <fullName evidence="7">BZIP domain-containing protein</fullName>
    </recommendedName>
</protein>
<dbReference type="PROSITE" id="PS00036">
    <property type="entry name" value="BZIP_BASIC"/>
    <property type="match status" value="1"/>
</dbReference>